<protein>
    <submittedName>
        <fullName evidence="3">DUF305 domain-containing protein</fullName>
    </submittedName>
</protein>
<sequence length="248" mass="26390">MGSREDEVYDVAGARRAAPRAIVVALVAVLTLAGCTAGEGADDPAQAGAEPTATSSADTEALSKILQPGRPGEANATLDPDTTLEETEWNEVDARFVQMMIPHHAQALEMTALARTRARDERVASLARRIEGTQGPEIQGLAAWLQARGLGVPEVHDHSTHDHDGDDDEPMMAGMLSPAQMDELAAAKGGRFDRLFLTGMIAHHQGAVDMADEQMTEGADLLASEIASEIFAGQSAEIDRMRELRSAL</sequence>
<evidence type="ECO:0000313" key="4">
    <source>
        <dbReference type="Proteomes" id="UP000616839"/>
    </source>
</evidence>
<dbReference type="PANTHER" id="PTHR36933:SF1">
    <property type="entry name" value="SLL0788 PROTEIN"/>
    <property type="match status" value="1"/>
</dbReference>
<dbReference type="PANTHER" id="PTHR36933">
    <property type="entry name" value="SLL0788 PROTEIN"/>
    <property type="match status" value="1"/>
</dbReference>
<dbReference type="InterPro" id="IPR012347">
    <property type="entry name" value="Ferritin-like"/>
</dbReference>
<dbReference type="RefSeq" id="WP_192143071.1">
    <property type="nucleotide sequence ID" value="NZ_JACYXZ010000002.1"/>
</dbReference>
<comment type="caution">
    <text evidence="3">The sequence shown here is derived from an EMBL/GenBank/DDBJ whole genome shotgun (WGS) entry which is preliminary data.</text>
</comment>
<proteinExistence type="predicted"/>
<gene>
    <name evidence="3" type="ORF">IE331_10195</name>
</gene>
<evidence type="ECO:0000259" key="2">
    <source>
        <dbReference type="Pfam" id="PF03713"/>
    </source>
</evidence>
<feature type="region of interest" description="Disordered" evidence="1">
    <location>
        <begin position="39"/>
        <end position="58"/>
    </location>
</feature>
<dbReference type="EMBL" id="JACYXZ010000002">
    <property type="protein sequence ID" value="MBD8869991.1"/>
    <property type="molecule type" value="Genomic_DNA"/>
</dbReference>
<name>A0A927K500_9ACTN</name>
<evidence type="ECO:0000256" key="1">
    <source>
        <dbReference type="SAM" id="MobiDB-lite"/>
    </source>
</evidence>
<evidence type="ECO:0000313" key="3">
    <source>
        <dbReference type="EMBL" id="MBD8869991.1"/>
    </source>
</evidence>
<dbReference type="PROSITE" id="PS51257">
    <property type="entry name" value="PROKAR_LIPOPROTEIN"/>
    <property type="match status" value="1"/>
</dbReference>
<dbReference type="InterPro" id="IPR005183">
    <property type="entry name" value="DUF305_CopM-like"/>
</dbReference>
<dbReference type="Pfam" id="PF03713">
    <property type="entry name" value="DUF305"/>
    <property type="match status" value="1"/>
</dbReference>
<accession>A0A927K500</accession>
<dbReference type="Gene3D" id="1.20.1260.10">
    <property type="match status" value="1"/>
</dbReference>
<organism evidence="3 4">
    <name type="scientific">Nocardioides donggukensis</name>
    <dbReference type="NCBI Taxonomy" id="2774019"/>
    <lineage>
        <taxon>Bacteria</taxon>
        <taxon>Bacillati</taxon>
        <taxon>Actinomycetota</taxon>
        <taxon>Actinomycetes</taxon>
        <taxon>Propionibacteriales</taxon>
        <taxon>Nocardioidaceae</taxon>
        <taxon>Nocardioides</taxon>
    </lineage>
</organism>
<dbReference type="Proteomes" id="UP000616839">
    <property type="component" value="Unassembled WGS sequence"/>
</dbReference>
<keyword evidence="4" id="KW-1185">Reference proteome</keyword>
<feature type="domain" description="DUF305" evidence="2">
    <location>
        <begin position="93"/>
        <end position="244"/>
    </location>
</feature>
<reference evidence="3" key="1">
    <citation type="submission" date="2020-09" db="EMBL/GenBank/DDBJ databases">
        <title>Nocardioides sp. strain MJB4 16S ribosomal RNA gene Genome sequencing and assembly.</title>
        <authorList>
            <person name="Kim I."/>
        </authorList>
    </citation>
    <scope>NUCLEOTIDE SEQUENCE</scope>
    <source>
        <strain evidence="3">MJB4</strain>
    </source>
</reference>
<dbReference type="AlphaFoldDB" id="A0A927K500"/>